<keyword evidence="3" id="KW-0418">Kinase</keyword>
<name>A0ABV0NS72_9TELE</name>
<evidence type="ECO:0000256" key="1">
    <source>
        <dbReference type="ARBA" id="ARBA00006209"/>
    </source>
</evidence>
<dbReference type="InterPro" id="IPR036940">
    <property type="entry name" value="PI3/4_kinase_cat_sf"/>
</dbReference>
<dbReference type="PROSITE" id="PS00916">
    <property type="entry name" value="PI3_4_KINASE_2"/>
    <property type="match status" value="1"/>
</dbReference>
<keyword evidence="6" id="KW-1185">Reference proteome</keyword>
<dbReference type="PROSITE" id="PS50290">
    <property type="entry name" value="PI3_4_KINASE_3"/>
    <property type="match status" value="1"/>
</dbReference>
<organism evidence="5 6">
    <name type="scientific">Goodea atripinnis</name>
    <dbReference type="NCBI Taxonomy" id="208336"/>
    <lineage>
        <taxon>Eukaryota</taxon>
        <taxon>Metazoa</taxon>
        <taxon>Chordata</taxon>
        <taxon>Craniata</taxon>
        <taxon>Vertebrata</taxon>
        <taxon>Euteleostomi</taxon>
        <taxon>Actinopterygii</taxon>
        <taxon>Neopterygii</taxon>
        <taxon>Teleostei</taxon>
        <taxon>Neoteleostei</taxon>
        <taxon>Acanthomorphata</taxon>
        <taxon>Ovalentaria</taxon>
        <taxon>Atherinomorphae</taxon>
        <taxon>Cyprinodontiformes</taxon>
        <taxon>Goodeidae</taxon>
        <taxon>Goodea</taxon>
    </lineage>
</organism>
<comment type="caution">
    <text evidence="5">The sequence shown here is derived from an EMBL/GenBank/DDBJ whole genome shotgun (WGS) entry which is preliminary data.</text>
</comment>
<dbReference type="InterPro" id="IPR000403">
    <property type="entry name" value="PI3/4_kinase_cat_dom"/>
</dbReference>
<accession>A0ABV0NS72</accession>
<evidence type="ECO:0000259" key="4">
    <source>
        <dbReference type="PROSITE" id="PS50290"/>
    </source>
</evidence>
<feature type="domain" description="PI3K/PI4K catalytic" evidence="4">
    <location>
        <begin position="1"/>
        <end position="268"/>
    </location>
</feature>
<evidence type="ECO:0000313" key="5">
    <source>
        <dbReference type="EMBL" id="MEQ2174246.1"/>
    </source>
</evidence>
<dbReference type="PANTHER" id="PTHR10048:SF29">
    <property type="entry name" value="PHOSPHATIDYLINOSITOL 3-KINASE C2 DOMAIN-CONTAINING SUBUNIT GAMMA"/>
    <property type="match status" value="1"/>
</dbReference>
<feature type="non-terminal residue" evidence="5">
    <location>
        <position position="1"/>
    </location>
</feature>
<comment type="similarity">
    <text evidence="1">Belongs to the PI3/PI4-kinase family. Type III PI4K subfamily.</text>
</comment>
<gene>
    <name evidence="5" type="ORF">GOODEAATRI_005911</name>
</gene>
<protein>
    <recommendedName>
        <fullName evidence="4">PI3K/PI4K catalytic domain-containing protein</fullName>
    </recommendedName>
</protein>
<evidence type="ECO:0000313" key="6">
    <source>
        <dbReference type="Proteomes" id="UP001476798"/>
    </source>
</evidence>
<sequence length="268" mass="30821">AGDDKMEYKLCQFLRTVSFHCTAKLSMENVLSTYNRHVAELLSSQSYDKIMEREAEPFSEELSCSVCPLLLNCLFLHPLHCPTATDSPKESYCSGVPRWQPEDLTEIYTVVDNWLIHLPEEALFLLTPRFYVSLFFLQLLLEDTNTDCYFQSWFNKVQAALLLCCGHALRKELEHESRLAVTNFIQSCAGWCVATFILGICDRHNDNIMLKHSGHMFHIDFGKIMGNAQKFMLSAGMPELKDLNDLQFVQNNLRPHDTDLEATSYFTK</sequence>
<dbReference type="InterPro" id="IPR018936">
    <property type="entry name" value="PI3/4_kinase_CS"/>
</dbReference>
<dbReference type="SUPFAM" id="SSF56112">
    <property type="entry name" value="Protein kinase-like (PK-like)"/>
    <property type="match status" value="1"/>
</dbReference>
<dbReference type="SMART" id="SM00146">
    <property type="entry name" value="PI3Kc"/>
    <property type="match status" value="1"/>
</dbReference>
<proteinExistence type="inferred from homology"/>
<reference evidence="5 6" key="1">
    <citation type="submission" date="2021-06" db="EMBL/GenBank/DDBJ databases">
        <authorList>
            <person name="Palmer J.M."/>
        </authorList>
    </citation>
    <scope>NUCLEOTIDE SEQUENCE [LARGE SCALE GENOMIC DNA]</scope>
    <source>
        <strain evidence="5 6">GA_2019</strain>
        <tissue evidence="5">Muscle</tissue>
    </source>
</reference>
<evidence type="ECO:0000256" key="2">
    <source>
        <dbReference type="ARBA" id="ARBA00022679"/>
    </source>
</evidence>
<dbReference type="InterPro" id="IPR011009">
    <property type="entry name" value="Kinase-like_dom_sf"/>
</dbReference>
<dbReference type="Pfam" id="PF00454">
    <property type="entry name" value="PI3_PI4_kinase"/>
    <property type="match status" value="1"/>
</dbReference>
<dbReference type="InterPro" id="IPR015433">
    <property type="entry name" value="PI3/4_kinase"/>
</dbReference>
<evidence type="ECO:0000256" key="3">
    <source>
        <dbReference type="ARBA" id="ARBA00022777"/>
    </source>
</evidence>
<dbReference type="EMBL" id="JAHRIO010050250">
    <property type="protein sequence ID" value="MEQ2174246.1"/>
    <property type="molecule type" value="Genomic_DNA"/>
</dbReference>
<dbReference type="Gene3D" id="1.10.1070.11">
    <property type="entry name" value="Phosphatidylinositol 3-/4-kinase, catalytic domain"/>
    <property type="match status" value="1"/>
</dbReference>
<dbReference type="PANTHER" id="PTHR10048">
    <property type="entry name" value="PHOSPHATIDYLINOSITOL KINASE"/>
    <property type="match status" value="1"/>
</dbReference>
<dbReference type="Proteomes" id="UP001476798">
    <property type="component" value="Unassembled WGS sequence"/>
</dbReference>
<keyword evidence="2" id="KW-0808">Transferase</keyword>